<dbReference type="OrthoDB" id="5274873at2759"/>
<feature type="domain" description="DRBM" evidence="5">
    <location>
        <begin position="147"/>
        <end position="216"/>
    </location>
</feature>
<comment type="caution">
    <text evidence="6">The sequence shown here is derived from an EMBL/GenBank/DDBJ whole genome shotgun (WGS) entry which is preliminary data.</text>
</comment>
<proteinExistence type="predicted"/>
<dbReference type="InterPro" id="IPR044450">
    <property type="entry name" value="AtDRB-like_DSRM_1"/>
</dbReference>
<keyword evidence="1" id="KW-0677">Repeat</keyword>
<dbReference type="CDD" id="cd19907">
    <property type="entry name" value="DSRM_AtDRB-like_rpt1"/>
    <property type="match status" value="1"/>
</dbReference>
<evidence type="ECO:0000313" key="7">
    <source>
        <dbReference type="Proteomes" id="UP000323000"/>
    </source>
</evidence>
<name>A0A5C7IVZ2_9ROSI</name>
<feature type="region of interest" description="Disordered" evidence="4">
    <location>
        <begin position="96"/>
        <end position="123"/>
    </location>
</feature>
<evidence type="ECO:0000259" key="5">
    <source>
        <dbReference type="PROSITE" id="PS50137"/>
    </source>
</evidence>
<keyword evidence="2 3" id="KW-0694">RNA-binding</keyword>
<dbReference type="PANTHER" id="PTHR46031">
    <property type="match status" value="1"/>
</dbReference>
<dbReference type="Proteomes" id="UP000323000">
    <property type="component" value="Chromosome 1"/>
</dbReference>
<feature type="domain" description="DRBM" evidence="5">
    <location>
        <begin position="1"/>
        <end position="70"/>
    </location>
</feature>
<accession>A0A5C7IVZ2</accession>
<evidence type="ECO:0000256" key="3">
    <source>
        <dbReference type="PROSITE-ProRule" id="PRU00266"/>
    </source>
</evidence>
<protein>
    <recommendedName>
        <fullName evidence="5">DRBM domain-containing protein</fullName>
    </recommendedName>
</protein>
<organism evidence="6 7">
    <name type="scientific">Acer yangbiense</name>
    <dbReference type="NCBI Taxonomy" id="1000413"/>
    <lineage>
        <taxon>Eukaryota</taxon>
        <taxon>Viridiplantae</taxon>
        <taxon>Streptophyta</taxon>
        <taxon>Embryophyta</taxon>
        <taxon>Tracheophyta</taxon>
        <taxon>Spermatophyta</taxon>
        <taxon>Magnoliopsida</taxon>
        <taxon>eudicotyledons</taxon>
        <taxon>Gunneridae</taxon>
        <taxon>Pentapetalae</taxon>
        <taxon>rosids</taxon>
        <taxon>malvids</taxon>
        <taxon>Sapindales</taxon>
        <taxon>Sapindaceae</taxon>
        <taxon>Hippocastanoideae</taxon>
        <taxon>Acereae</taxon>
        <taxon>Acer</taxon>
    </lineage>
</organism>
<sequence>MYKTKLQELCHQNRWGLPRYSSMKDGPDHTPLFKASVSLNALSFHSSVSCKSSKDAQNQAAMRAFLHFTSPPPPPSKCSLSLGDLLTSAEPKLAAGGPEIRETSQSPEIHSKAPGSKNGDALDDHSFIPLSDLCKKKYKKKNYVQCRYKNQLQNYSRWKKINSPTYTSTREGPAHAPCFKATVTVDGRTFASPDFFKSRKEAEHAAANVALMSLSLHGFQEAKCLQDDCGFYKSLLQELTQREDLSKPVYKTIKSGEPHMPTFSSTVEVEGELFYGKTGRSKKEAEIKAAKVAYTCLIDRGQYRSIGFTSQNVEADRDVKPTLSSDLVITANSQNLEQNCQLVSFPDIKHAEVSKAEIVSADAKTSSDDYLSSPIKPFTDELTHADCSAPSISDSGVGTRSYLLCNRVRVYPCVPDITFPKGITVLQISENRWVAVSLEFPNEQDN</sequence>
<feature type="domain" description="DRBM" evidence="5">
    <location>
        <begin position="231"/>
        <end position="299"/>
    </location>
</feature>
<dbReference type="EMBL" id="VAHF01000001">
    <property type="protein sequence ID" value="TXG73477.1"/>
    <property type="molecule type" value="Genomic_DNA"/>
</dbReference>
<evidence type="ECO:0000256" key="1">
    <source>
        <dbReference type="ARBA" id="ARBA00022737"/>
    </source>
</evidence>
<dbReference type="Pfam" id="PF00035">
    <property type="entry name" value="dsrm"/>
    <property type="match status" value="3"/>
</dbReference>
<dbReference type="PROSITE" id="PS50137">
    <property type="entry name" value="DS_RBD"/>
    <property type="match status" value="3"/>
</dbReference>
<dbReference type="SMART" id="SM00358">
    <property type="entry name" value="DSRM"/>
    <property type="match status" value="3"/>
</dbReference>
<dbReference type="PANTHER" id="PTHR46031:SF16">
    <property type="entry name" value="DOUBLE-STRANDED RNA-BINDING PROTEIN 4"/>
    <property type="match status" value="1"/>
</dbReference>
<reference evidence="7" key="1">
    <citation type="journal article" date="2019" name="Gigascience">
        <title>De novo genome assembly of the endangered Acer yangbiense, a plant species with extremely small populations endemic to Yunnan Province, China.</title>
        <authorList>
            <person name="Yang J."/>
            <person name="Wariss H.M."/>
            <person name="Tao L."/>
            <person name="Zhang R."/>
            <person name="Yun Q."/>
            <person name="Hollingsworth P."/>
            <person name="Dao Z."/>
            <person name="Luo G."/>
            <person name="Guo H."/>
            <person name="Ma Y."/>
            <person name="Sun W."/>
        </authorList>
    </citation>
    <scope>NUCLEOTIDE SEQUENCE [LARGE SCALE GENOMIC DNA]</scope>
    <source>
        <strain evidence="7">cv. Malutang</strain>
    </source>
</reference>
<evidence type="ECO:0000256" key="2">
    <source>
        <dbReference type="ARBA" id="ARBA00022884"/>
    </source>
</evidence>
<dbReference type="Gene3D" id="3.30.160.20">
    <property type="match status" value="3"/>
</dbReference>
<dbReference type="GO" id="GO:0003725">
    <property type="term" value="F:double-stranded RNA binding"/>
    <property type="evidence" value="ECO:0007669"/>
    <property type="project" value="InterPro"/>
</dbReference>
<gene>
    <name evidence="6" type="ORF">EZV62_002056</name>
</gene>
<evidence type="ECO:0000256" key="4">
    <source>
        <dbReference type="SAM" id="MobiDB-lite"/>
    </source>
</evidence>
<evidence type="ECO:0000313" key="6">
    <source>
        <dbReference type="EMBL" id="TXG73477.1"/>
    </source>
</evidence>
<dbReference type="SUPFAM" id="SSF54768">
    <property type="entry name" value="dsRNA-binding domain-like"/>
    <property type="match status" value="3"/>
</dbReference>
<keyword evidence="7" id="KW-1185">Reference proteome</keyword>
<dbReference type="InterPro" id="IPR014720">
    <property type="entry name" value="dsRBD_dom"/>
</dbReference>
<dbReference type="AlphaFoldDB" id="A0A5C7IVZ2"/>